<organism evidence="2 3">
    <name type="scientific">Desulfococcus multivorans DSM 2059</name>
    <dbReference type="NCBI Taxonomy" id="1121405"/>
    <lineage>
        <taxon>Bacteria</taxon>
        <taxon>Pseudomonadati</taxon>
        <taxon>Thermodesulfobacteriota</taxon>
        <taxon>Desulfobacteria</taxon>
        <taxon>Desulfobacterales</taxon>
        <taxon>Desulfococcaceae</taxon>
        <taxon>Desulfococcus</taxon>
    </lineage>
</organism>
<dbReference type="SUPFAM" id="SSF51726">
    <property type="entry name" value="UROD/MetE-like"/>
    <property type="match status" value="1"/>
</dbReference>
<dbReference type="AlphaFoldDB" id="S7V8L7"/>
<dbReference type="GO" id="GO:0004853">
    <property type="term" value="F:uroporphyrinogen decarboxylase activity"/>
    <property type="evidence" value="ECO:0007669"/>
    <property type="project" value="InterPro"/>
</dbReference>
<protein>
    <submittedName>
        <fullName evidence="2">Uroporphyrinogen decarboxylase (URO-D)</fullName>
    </submittedName>
</protein>
<dbReference type="InterPro" id="IPR052024">
    <property type="entry name" value="Methanogen_methyltrans"/>
</dbReference>
<dbReference type="EMBL" id="ATHJ01000059">
    <property type="protein sequence ID" value="EPR43034.1"/>
    <property type="molecule type" value="Genomic_DNA"/>
</dbReference>
<dbReference type="eggNOG" id="COG0407">
    <property type="taxonomic scope" value="Bacteria"/>
</dbReference>
<name>S7V8L7_DESML</name>
<dbReference type="Gene3D" id="3.20.20.210">
    <property type="match status" value="1"/>
</dbReference>
<dbReference type="Proteomes" id="UP000014977">
    <property type="component" value="Unassembled WGS sequence"/>
</dbReference>
<proteinExistence type="predicted"/>
<keyword evidence="3" id="KW-1185">Reference proteome</keyword>
<dbReference type="PANTHER" id="PTHR47099:SF1">
    <property type="entry name" value="METHYLCOBAMIDE:COM METHYLTRANSFERASE MTBA"/>
    <property type="match status" value="1"/>
</dbReference>
<dbReference type="GO" id="GO:0006779">
    <property type="term" value="P:porphyrin-containing compound biosynthetic process"/>
    <property type="evidence" value="ECO:0007669"/>
    <property type="project" value="InterPro"/>
</dbReference>
<dbReference type="InterPro" id="IPR000257">
    <property type="entry name" value="Uroporphyrinogen_deCOase"/>
</dbReference>
<dbReference type="PANTHER" id="PTHR47099">
    <property type="entry name" value="METHYLCOBAMIDE:COM METHYLTRANSFERASE MTBA"/>
    <property type="match status" value="1"/>
</dbReference>
<accession>S7V8L7</accession>
<gene>
    <name evidence="2" type="ORF">dsmv_1400</name>
</gene>
<evidence type="ECO:0000259" key="1">
    <source>
        <dbReference type="Pfam" id="PF01208"/>
    </source>
</evidence>
<sequence length="335" mass="35874">MHRQTADHIARVMKAVRRCPGTPVARGELTLDPAFARKYLKWRFRDSRTESLSDTDLLIECCKCLELDLICLQSENVAESGACSPVALDDIRHIAGAGLFVFWVVNGAFQTAMTQGDMMAFLMKTAAAPNAIAAALERISGKVTDVMAKGVAAGAHGIILADDIAYRQSTYVSPSFVERHLLPLWRRQVAFAKDLGVPVFFHSDGNLKAILPFIAAAGFDGLQCVESSAGMDLGDIKKGYGGHLCLMGSIDPGLLCEAEGVDDSDSRYACLRRSVADAMAAAGDGGVILGTCSGLHAGMSPRLVDTLYRLAAEMDPMCRKRFAAAGPASRTEIEK</sequence>
<evidence type="ECO:0000313" key="3">
    <source>
        <dbReference type="Proteomes" id="UP000014977"/>
    </source>
</evidence>
<comment type="caution">
    <text evidence="2">The sequence shown here is derived from an EMBL/GenBank/DDBJ whole genome shotgun (WGS) entry which is preliminary data.</text>
</comment>
<dbReference type="Pfam" id="PF01208">
    <property type="entry name" value="URO-D"/>
    <property type="match status" value="1"/>
</dbReference>
<evidence type="ECO:0000313" key="2">
    <source>
        <dbReference type="EMBL" id="EPR43034.1"/>
    </source>
</evidence>
<dbReference type="STRING" id="897.B2D07_13220"/>
<feature type="domain" description="Uroporphyrinogen decarboxylase (URO-D)" evidence="1">
    <location>
        <begin position="115"/>
        <end position="311"/>
    </location>
</feature>
<reference evidence="2 3" key="1">
    <citation type="journal article" date="2013" name="Genome Announc.">
        <title>Draft genome sequences for three mercury-methylating, sulfate-reducing bacteria.</title>
        <authorList>
            <person name="Brown S.D."/>
            <person name="Hurt R.A.Jr."/>
            <person name="Gilmour C.C."/>
            <person name="Elias D.A."/>
        </authorList>
    </citation>
    <scope>NUCLEOTIDE SEQUENCE [LARGE SCALE GENOMIC DNA]</scope>
    <source>
        <strain evidence="2 3">DSM 2059</strain>
    </source>
</reference>
<dbReference type="InterPro" id="IPR038071">
    <property type="entry name" value="UROD/MetE-like_sf"/>
</dbReference>